<evidence type="ECO:0008006" key="4">
    <source>
        <dbReference type="Google" id="ProtNLM"/>
    </source>
</evidence>
<dbReference type="EMBL" id="JARTFS010000011">
    <property type="protein sequence ID" value="MED4402362.1"/>
    <property type="molecule type" value="Genomic_DNA"/>
</dbReference>
<proteinExistence type="predicted"/>
<evidence type="ECO:0000313" key="2">
    <source>
        <dbReference type="EMBL" id="MED4402362.1"/>
    </source>
</evidence>
<sequence>MYTYESFETLGVFTLLRPVFITFLVILSLLFLILISTKKNIINGLTVIILSFISILVSGQLLYDIGIIADETSLGGDSVCFYMFFAILALSFINPLIYFNKFIEIKDNKI</sequence>
<evidence type="ECO:0000313" key="3">
    <source>
        <dbReference type="Proteomes" id="UP001342826"/>
    </source>
</evidence>
<gene>
    <name evidence="2" type="ORF">P9271_13660</name>
</gene>
<feature type="transmembrane region" description="Helical" evidence="1">
    <location>
        <begin position="47"/>
        <end position="69"/>
    </location>
</feature>
<protein>
    <recommendedName>
        <fullName evidence="4">Group-specific protein</fullName>
    </recommendedName>
</protein>
<keyword evidence="1" id="KW-1133">Transmembrane helix</keyword>
<keyword evidence="3" id="KW-1185">Reference proteome</keyword>
<keyword evidence="1" id="KW-0472">Membrane</keyword>
<dbReference type="RefSeq" id="WP_328015403.1">
    <property type="nucleotide sequence ID" value="NZ_JARTFS010000011.1"/>
</dbReference>
<feature type="transmembrane region" description="Helical" evidence="1">
    <location>
        <begin position="15"/>
        <end position="35"/>
    </location>
</feature>
<accession>A0ABU6P127</accession>
<feature type="transmembrane region" description="Helical" evidence="1">
    <location>
        <begin position="81"/>
        <end position="99"/>
    </location>
</feature>
<keyword evidence="1" id="KW-0812">Transmembrane</keyword>
<comment type="caution">
    <text evidence="2">The sequence shown here is derived from an EMBL/GenBank/DDBJ whole genome shotgun (WGS) entry which is preliminary data.</text>
</comment>
<dbReference type="Proteomes" id="UP001342826">
    <property type="component" value="Unassembled WGS sequence"/>
</dbReference>
<organism evidence="2 3">
    <name type="scientific">Metabacillus fastidiosus</name>
    <dbReference type="NCBI Taxonomy" id="1458"/>
    <lineage>
        <taxon>Bacteria</taxon>
        <taxon>Bacillati</taxon>
        <taxon>Bacillota</taxon>
        <taxon>Bacilli</taxon>
        <taxon>Bacillales</taxon>
        <taxon>Bacillaceae</taxon>
        <taxon>Metabacillus</taxon>
    </lineage>
</organism>
<reference evidence="2 3" key="1">
    <citation type="submission" date="2023-03" db="EMBL/GenBank/DDBJ databases">
        <title>Bacillus Genome Sequencing.</title>
        <authorList>
            <person name="Dunlap C."/>
        </authorList>
    </citation>
    <scope>NUCLEOTIDE SEQUENCE [LARGE SCALE GENOMIC DNA]</scope>
    <source>
        <strain evidence="2 3">NRS-1717</strain>
    </source>
</reference>
<name>A0ABU6P127_9BACI</name>
<evidence type="ECO:0000256" key="1">
    <source>
        <dbReference type="SAM" id="Phobius"/>
    </source>
</evidence>